<dbReference type="Pfam" id="PF15617">
    <property type="entry name" value="C-C_Bond_Lyase"/>
    <property type="match status" value="1"/>
</dbReference>
<dbReference type="PANTHER" id="PTHR32308:SF10">
    <property type="entry name" value="CITRATE LYASE SUBUNIT BETA"/>
    <property type="match status" value="1"/>
</dbReference>
<dbReference type="Gene3D" id="3.20.20.60">
    <property type="entry name" value="Phosphoenolpyruvate-binding domains"/>
    <property type="match status" value="1"/>
</dbReference>
<dbReference type="InterPro" id="IPR040442">
    <property type="entry name" value="Pyrv_kinase-like_dom_sf"/>
</dbReference>
<evidence type="ECO:0000256" key="2">
    <source>
        <dbReference type="ARBA" id="ARBA00022723"/>
    </source>
</evidence>
<keyword evidence="3" id="KW-0460">Magnesium</keyword>
<dbReference type="PANTHER" id="PTHR32308">
    <property type="entry name" value="LYASE BETA SUBUNIT, PUTATIVE (AFU_ORTHOLOGUE AFUA_4G13030)-RELATED"/>
    <property type="match status" value="1"/>
</dbReference>
<evidence type="ECO:0000256" key="1">
    <source>
        <dbReference type="ARBA" id="ARBA00001946"/>
    </source>
</evidence>
<dbReference type="EMBL" id="SOMN01000039">
    <property type="protein sequence ID" value="TFE22830.1"/>
    <property type="molecule type" value="Genomic_DNA"/>
</dbReference>
<name>A0A4Y8LQN1_9BACL</name>
<protein>
    <submittedName>
        <fullName evidence="4">Citrate lyase subunit beta</fullName>
    </submittedName>
</protein>
<dbReference type="InterPro" id="IPR015813">
    <property type="entry name" value="Pyrv/PenolPyrv_kinase-like_dom"/>
</dbReference>
<keyword evidence="4" id="KW-0456">Lyase</keyword>
<dbReference type="GO" id="GO:0006107">
    <property type="term" value="P:oxaloacetate metabolic process"/>
    <property type="evidence" value="ECO:0007669"/>
    <property type="project" value="TreeGrafter"/>
</dbReference>
<dbReference type="GO" id="GO:0000287">
    <property type="term" value="F:magnesium ion binding"/>
    <property type="evidence" value="ECO:0007669"/>
    <property type="project" value="TreeGrafter"/>
</dbReference>
<dbReference type="Proteomes" id="UP000297900">
    <property type="component" value="Unassembled WGS sequence"/>
</dbReference>
<gene>
    <name evidence="4" type="ORF">E2980_20290</name>
</gene>
<accession>A0A4Y8LQN1</accession>
<evidence type="ECO:0000313" key="5">
    <source>
        <dbReference type="Proteomes" id="UP000297900"/>
    </source>
</evidence>
<evidence type="ECO:0000313" key="4">
    <source>
        <dbReference type="EMBL" id="TFE22830.1"/>
    </source>
</evidence>
<sequence>MSVRYFDYLTPEQESDIFHYLPTEFSNRDDKDLLAYAVGAALYMPAIRPTIAEDIASNKIKGLVSLVIDLEDAIGDNEVHLAERNLRETLGKLQAYMDRGTLNPRSLPLIFIRVRSSEQFERLLILLDDLLPLVTGFAFPKFTAASGEAYFRILERYNLDKDSDAPILYGMPILETTDVIYRESRLSALLDIQSLLMKYKQYVLNVRIGATDFSSIFGLRRNPDMTIYDIGVIRDCVTDIINIFGRESNNFVISGPVWEYFKSDRVLKPQLRETPFEEMMGQDGLRLRMSYIDRYVDGLIREVAYDKENGIIGKTVIHPTHLQPVQSLYVVTHEEYIDALSIISNSQGDRGVMKSQYENKMNEIKPHLNWSNRIINRSKVFGVLHEKHNFTCLLADTQRSGALV</sequence>
<dbReference type="AlphaFoldDB" id="A0A4Y8LQN1"/>
<dbReference type="InterPro" id="IPR039480">
    <property type="entry name" value="C-C_Bond_Lyase-like"/>
</dbReference>
<dbReference type="OrthoDB" id="9786940at2"/>
<keyword evidence="5" id="KW-1185">Reference proteome</keyword>
<proteinExistence type="predicted"/>
<reference evidence="4 5" key="1">
    <citation type="submission" date="2019-03" db="EMBL/GenBank/DDBJ databases">
        <title>Cohnella endophytica sp. nov., a novel endophytic bacterium isolated from bark of Sonneratia apetala.</title>
        <authorList>
            <person name="Tuo L."/>
        </authorList>
    </citation>
    <scope>NUCLEOTIDE SEQUENCE [LARGE SCALE GENOMIC DNA]</scope>
    <source>
        <strain evidence="4 5">CCTCC AB 208254</strain>
    </source>
</reference>
<comment type="cofactor">
    <cofactor evidence="1">
        <name>Mg(2+)</name>
        <dbReference type="ChEBI" id="CHEBI:18420"/>
    </cofactor>
</comment>
<dbReference type="SUPFAM" id="SSF51621">
    <property type="entry name" value="Phosphoenolpyruvate/pyruvate domain"/>
    <property type="match status" value="1"/>
</dbReference>
<keyword evidence="2" id="KW-0479">Metal-binding</keyword>
<comment type="caution">
    <text evidence="4">The sequence shown here is derived from an EMBL/GenBank/DDBJ whole genome shotgun (WGS) entry which is preliminary data.</text>
</comment>
<dbReference type="GO" id="GO:0016829">
    <property type="term" value="F:lyase activity"/>
    <property type="evidence" value="ECO:0007669"/>
    <property type="project" value="UniProtKB-KW"/>
</dbReference>
<organism evidence="4 5">
    <name type="scientific">Cohnella luojiensis</name>
    <dbReference type="NCBI Taxonomy" id="652876"/>
    <lineage>
        <taxon>Bacteria</taxon>
        <taxon>Bacillati</taxon>
        <taxon>Bacillota</taxon>
        <taxon>Bacilli</taxon>
        <taxon>Bacillales</taxon>
        <taxon>Paenibacillaceae</taxon>
        <taxon>Cohnella</taxon>
    </lineage>
</organism>
<evidence type="ECO:0000256" key="3">
    <source>
        <dbReference type="ARBA" id="ARBA00022842"/>
    </source>
</evidence>